<comment type="caution">
    <text evidence="1">The sequence shown here is derived from an EMBL/GenBank/DDBJ whole genome shotgun (WGS) entry which is preliminary data.</text>
</comment>
<reference evidence="1" key="2">
    <citation type="journal article" date="2021" name="PeerJ">
        <title>Extensive microbial diversity within the chicken gut microbiome revealed by metagenomics and culture.</title>
        <authorList>
            <person name="Gilroy R."/>
            <person name="Ravi A."/>
            <person name="Getino M."/>
            <person name="Pursley I."/>
            <person name="Horton D.L."/>
            <person name="Alikhan N.F."/>
            <person name="Baker D."/>
            <person name="Gharbi K."/>
            <person name="Hall N."/>
            <person name="Watson M."/>
            <person name="Adriaenssens E.M."/>
            <person name="Foster-Nyarko E."/>
            <person name="Jarju S."/>
            <person name="Secka A."/>
            <person name="Antonio M."/>
            <person name="Oren A."/>
            <person name="Chaudhuri R.R."/>
            <person name="La Ragione R."/>
            <person name="Hildebrand F."/>
            <person name="Pallen M.J."/>
        </authorList>
    </citation>
    <scope>NUCLEOTIDE SEQUENCE</scope>
    <source>
        <strain evidence="1">11167</strain>
    </source>
</reference>
<accession>A0A9D9E737</accession>
<dbReference type="AlphaFoldDB" id="A0A9D9E737"/>
<proteinExistence type="predicted"/>
<reference evidence="1" key="1">
    <citation type="submission" date="2020-10" db="EMBL/GenBank/DDBJ databases">
        <authorList>
            <person name="Gilroy R."/>
        </authorList>
    </citation>
    <scope>NUCLEOTIDE SEQUENCE</scope>
    <source>
        <strain evidence="1">11167</strain>
    </source>
</reference>
<dbReference type="EMBL" id="JADIMU010000016">
    <property type="protein sequence ID" value="MBO8442632.1"/>
    <property type="molecule type" value="Genomic_DNA"/>
</dbReference>
<sequence>MATNEISNIIVIVDSEGLRCYPMTTGECITVKFGAGEVKEDINLDELLDEIFTRVTTDILPEDNVTADIGSSTKKFNFIYAKKLLVEEVEASIIKGTTKIQGKAIVADEQVQINGITLTKNSSGRLSASAGIEDAVWN</sequence>
<name>A0A9D9E737_9SPIR</name>
<dbReference type="Proteomes" id="UP000823633">
    <property type="component" value="Unassembled WGS sequence"/>
</dbReference>
<organism evidence="1 2">
    <name type="scientific">Candidatus Aphodenecus pullistercoris</name>
    <dbReference type="NCBI Taxonomy" id="2840669"/>
    <lineage>
        <taxon>Bacteria</taxon>
        <taxon>Pseudomonadati</taxon>
        <taxon>Spirochaetota</taxon>
        <taxon>Spirochaetia</taxon>
        <taxon>Spirochaetales</taxon>
        <taxon>Candidatus Aphodenecus</taxon>
    </lineage>
</organism>
<gene>
    <name evidence="1" type="ORF">IAC42_02570</name>
</gene>
<evidence type="ECO:0000313" key="2">
    <source>
        <dbReference type="Proteomes" id="UP000823633"/>
    </source>
</evidence>
<evidence type="ECO:0000313" key="1">
    <source>
        <dbReference type="EMBL" id="MBO8442632.1"/>
    </source>
</evidence>
<protein>
    <submittedName>
        <fullName evidence="1">Uncharacterized protein</fullName>
    </submittedName>
</protein>